<dbReference type="PANTHER" id="PTHR13355">
    <property type="entry name" value="GLUCOSAMINE 6-PHOSPHATE N-ACETYLTRANSFERASE"/>
    <property type="match status" value="1"/>
</dbReference>
<dbReference type="EC" id="2.3.1.-" evidence="2"/>
<dbReference type="PANTHER" id="PTHR13355:SF22">
    <property type="entry name" value="SLL0786 PROTEIN"/>
    <property type="match status" value="1"/>
</dbReference>
<accession>A0ABY9TSG2</accession>
<evidence type="ECO:0000259" key="1">
    <source>
        <dbReference type="PROSITE" id="PS51186"/>
    </source>
</evidence>
<feature type="domain" description="N-acetyltransferase" evidence="1">
    <location>
        <begin position="7"/>
        <end position="149"/>
    </location>
</feature>
<dbReference type="RefSeq" id="WP_348390901.1">
    <property type="nucleotide sequence ID" value="NZ_CP134145.1"/>
</dbReference>
<dbReference type="Gene3D" id="3.40.630.30">
    <property type="match status" value="1"/>
</dbReference>
<dbReference type="InterPro" id="IPR039143">
    <property type="entry name" value="GNPNAT1-like"/>
</dbReference>
<dbReference type="NCBIfam" id="TIGR02447">
    <property type="entry name" value="yiiD_Cterm"/>
    <property type="match status" value="1"/>
</dbReference>
<keyword evidence="2" id="KW-0378">Hydrolase</keyword>
<dbReference type="Gene3D" id="3.10.129.10">
    <property type="entry name" value="Hotdog Thioesterase"/>
    <property type="match status" value="1"/>
</dbReference>
<keyword evidence="2" id="KW-0012">Acyltransferase</keyword>
<dbReference type="InterPro" id="IPR000182">
    <property type="entry name" value="GNAT_dom"/>
</dbReference>
<evidence type="ECO:0000313" key="3">
    <source>
        <dbReference type="Proteomes" id="UP001258994"/>
    </source>
</evidence>
<dbReference type="SUPFAM" id="SSF54637">
    <property type="entry name" value="Thioesterase/thiol ester dehydrase-isomerase"/>
    <property type="match status" value="1"/>
</dbReference>
<dbReference type="GO" id="GO:0016787">
    <property type="term" value="F:hydrolase activity"/>
    <property type="evidence" value="ECO:0007669"/>
    <property type="project" value="UniProtKB-KW"/>
</dbReference>
<dbReference type="PROSITE" id="PS51186">
    <property type="entry name" value="GNAT"/>
    <property type="match status" value="1"/>
</dbReference>
<organism evidence="2 3">
    <name type="scientific">Thalassotalea psychrophila</name>
    <dbReference type="NCBI Taxonomy" id="3065647"/>
    <lineage>
        <taxon>Bacteria</taxon>
        <taxon>Pseudomonadati</taxon>
        <taxon>Pseudomonadota</taxon>
        <taxon>Gammaproteobacteria</taxon>
        <taxon>Alteromonadales</taxon>
        <taxon>Colwelliaceae</taxon>
        <taxon>Thalassotalea</taxon>
    </lineage>
</organism>
<dbReference type="InterPro" id="IPR029069">
    <property type="entry name" value="HotDog_dom_sf"/>
</dbReference>
<dbReference type="EMBL" id="CP134145">
    <property type="protein sequence ID" value="WNC71768.1"/>
    <property type="molecule type" value="Genomic_DNA"/>
</dbReference>
<keyword evidence="2" id="KW-0808">Transferase</keyword>
<reference evidence="3" key="1">
    <citation type="submission" date="2023-09" db="EMBL/GenBank/DDBJ databases">
        <authorList>
            <person name="Li S."/>
            <person name="Li X."/>
            <person name="Zhang C."/>
            <person name="Zhao Z."/>
        </authorList>
    </citation>
    <scope>NUCLEOTIDE SEQUENCE [LARGE SCALE GENOMIC DNA]</scope>
    <source>
        <strain evidence="3">SQ149</strain>
    </source>
</reference>
<dbReference type="EC" id="3.1.2.-" evidence="2"/>
<proteinExistence type="predicted"/>
<gene>
    <name evidence="2" type="ORF">RGQ13_16850</name>
</gene>
<dbReference type="CDD" id="cd04301">
    <property type="entry name" value="NAT_SF"/>
    <property type="match status" value="1"/>
</dbReference>
<dbReference type="GO" id="GO:0016746">
    <property type="term" value="F:acyltransferase activity"/>
    <property type="evidence" value="ECO:0007669"/>
    <property type="project" value="UniProtKB-KW"/>
</dbReference>
<dbReference type="SUPFAM" id="SSF55729">
    <property type="entry name" value="Acyl-CoA N-acyltransferases (Nat)"/>
    <property type="match status" value="1"/>
</dbReference>
<evidence type="ECO:0000313" key="2">
    <source>
        <dbReference type="EMBL" id="WNC71768.1"/>
    </source>
</evidence>
<dbReference type="InterPro" id="IPR016181">
    <property type="entry name" value="Acyl_CoA_acyltransferase"/>
</dbReference>
<name>A0ABY9TSG2_9GAMM</name>
<dbReference type="InterPro" id="IPR012660">
    <property type="entry name" value="YiiD_C"/>
</dbReference>
<dbReference type="Proteomes" id="UP001258994">
    <property type="component" value="Chromosome"/>
</dbReference>
<keyword evidence="3" id="KW-1185">Reference proteome</keyword>
<dbReference type="Pfam" id="PF09500">
    <property type="entry name" value="YiiD_C"/>
    <property type="match status" value="1"/>
</dbReference>
<sequence>MPKPIFTVKQPISKDDFQDYHQLRFEQLRQPWAQPKGSEVDELENQSVHRMVVDQFDNVVAVGRFHKTTCFVAQIRFMAVSDKYQGQGLGKTILNALEREAAIQGVTTIELNAREVAINFYQACDYQLHNETHTLYGEVKHFAMSKAVKPIKNSYTPWLEELEAVWHRTIPVSKHMIIHPASLVEQQFTVCANREANINLHNTMFAGSIYTLATLTGWGWVHLLVKQQQLQGDIVLADADIRYKHPLHGQPLAKIQQSLTSGNIEVLSKGRRARIKVQVDVYDGDRVVATFNGKYVVLPMIKAEQQNEEI</sequence>
<protein>
    <submittedName>
        <fullName evidence="2">Bifunctional GNAT family N-acetyltransferase/hotdog fold thioesterase</fullName>
        <ecNumber evidence="2">2.3.1.-</ecNumber>
        <ecNumber evidence="2">3.1.2.-</ecNumber>
    </submittedName>
</protein>
<dbReference type="Pfam" id="PF00583">
    <property type="entry name" value="Acetyltransf_1"/>
    <property type="match status" value="1"/>
</dbReference>